<name>A0A5A7QW53_STRAF</name>
<accession>A0A5A7QW53</accession>
<dbReference type="Proteomes" id="UP000325081">
    <property type="component" value="Unassembled WGS sequence"/>
</dbReference>
<gene>
    <name evidence="1" type="ORF">STAS_26516</name>
</gene>
<keyword evidence="2" id="KW-1185">Reference proteome</keyword>
<reference evidence="2" key="1">
    <citation type="journal article" date="2019" name="Curr. Biol.">
        <title>Genome Sequence of Striga asiatica Provides Insight into the Evolution of Plant Parasitism.</title>
        <authorList>
            <person name="Yoshida S."/>
            <person name="Kim S."/>
            <person name="Wafula E.K."/>
            <person name="Tanskanen J."/>
            <person name="Kim Y.M."/>
            <person name="Honaas L."/>
            <person name="Yang Z."/>
            <person name="Spallek T."/>
            <person name="Conn C.E."/>
            <person name="Ichihashi Y."/>
            <person name="Cheong K."/>
            <person name="Cui S."/>
            <person name="Der J.P."/>
            <person name="Gundlach H."/>
            <person name="Jiao Y."/>
            <person name="Hori C."/>
            <person name="Ishida J.K."/>
            <person name="Kasahara H."/>
            <person name="Kiba T."/>
            <person name="Kim M.S."/>
            <person name="Koo N."/>
            <person name="Laohavisit A."/>
            <person name="Lee Y.H."/>
            <person name="Lumba S."/>
            <person name="McCourt P."/>
            <person name="Mortimer J.C."/>
            <person name="Mutuku J.M."/>
            <person name="Nomura T."/>
            <person name="Sasaki-Sekimoto Y."/>
            <person name="Seto Y."/>
            <person name="Wang Y."/>
            <person name="Wakatake T."/>
            <person name="Sakakibara H."/>
            <person name="Demura T."/>
            <person name="Yamaguchi S."/>
            <person name="Yoneyama K."/>
            <person name="Manabe R.I."/>
            <person name="Nelson D.C."/>
            <person name="Schulman A.H."/>
            <person name="Timko M.P."/>
            <person name="dePamphilis C.W."/>
            <person name="Choi D."/>
            <person name="Shirasu K."/>
        </authorList>
    </citation>
    <scope>NUCLEOTIDE SEQUENCE [LARGE SCALE GENOMIC DNA]</scope>
    <source>
        <strain evidence="2">cv. UVA1</strain>
    </source>
</reference>
<protein>
    <submittedName>
        <fullName evidence="1">HTH-type transcriptional regulator MlrA</fullName>
    </submittedName>
</protein>
<evidence type="ECO:0000313" key="1">
    <source>
        <dbReference type="EMBL" id="GER49289.1"/>
    </source>
</evidence>
<sequence length="122" mass="13303">MDSDVIAHGGGWSDSGESILTGWASGDNEERRVWCLEKARSMPARCSSAMAVGGGRRQAEEGCVAGGGRRQTEERGCCWWRTKAQRTSCCCDELWSGCGVGIDELWSGCGERPAIVVKREWE</sequence>
<comment type="caution">
    <text evidence="1">The sequence shown here is derived from an EMBL/GenBank/DDBJ whole genome shotgun (WGS) entry which is preliminary data.</text>
</comment>
<dbReference type="EMBL" id="BKCP01008515">
    <property type="protein sequence ID" value="GER49289.1"/>
    <property type="molecule type" value="Genomic_DNA"/>
</dbReference>
<organism evidence="1 2">
    <name type="scientific">Striga asiatica</name>
    <name type="common">Asiatic witchweed</name>
    <name type="synonym">Buchnera asiatica</name>
    <dbReference type="NCBI Taxonomy" id="4170"/>
    <lineage>
        <taxon>Eukaryota</taxon>
        <taxon>Viridiplantae</taxon>
        <taxon>Streptophyta</taxon>
        <taxon>Embryophyta</taxon>
        <taxon>Tracheophyta</taxon>
        <taxon>Spermatophyta</taxon>
        <taxon>Magnoliopsida</taxon>
        <taxon>eudicotyledons</taxon>
        <taxon>Gunneridae</taxon>
        <taxon>Pentapetalae</taxon>
        <taxon>asterids</taxon>
        <taxon>lamiids</taxon>
        <taxon>Lamiales</taxon>
        <taxon>Orobanchaceae</taxon>
        <taxon>Buchnereae</taxon>
        <taxon>Striga</taxon>
    </lineage>
</organism>
<dbReference type="AlphaFoldDB" id="A0A5A7QW53"/>
<proteinExistence type="predicted"/>
<evidence type="ECO:0000313" key="2">
    <source>
        <dbReference type="Proteomes" id="UP000325081"/>
    </source>
</evidence>